<evidence type="ECO:0000313" key="4">
    <source>
        <dbReference type="EMBL" id="MFC1402730.1"/>
    </source>
</evidence>
<keyword evidence="1 4" id="KW-0378">Hydrolase</keyword>
<evidence type="ECO:0000256" key="1">
    <source>
        <dbReference type="ARBA" id="ARBA00022801"/>
    </source>
</evidence>
<dbReference type="PANTHER" id="PTHR43156">
    <property type="entry name" value="STAGE II SPORULATION PROTEIN E-RELATED"/>
    <property type="match status" value="1"/>
</dbReference>
<dbReference type="SUPFAM" id="SSF81606">
    <property type="entry name" value="PP2C-like"/>
    <property type="match status" value="1"/>
</dbReference>
<evidence type="ECO:0000256" key="2">
    <source>
        <dbReference type="SAM" id="Phobius"/>
    </source>
</evidence>
<dbReference type="InterPro" id="IPR036457">
    <property type="entry name" value="PPM-type-like_dom_sf"/>
</dbReference>
<keyword evidence="2" id="KW-0812">Transmembrane</keyword>
<keyword evidence="2" id="KW-1133">Transmembrane helix</keyword>
<dbReference type="Proteomes" id="UP001592528">
    <property type="component" value="Unassembled WGS sequence"/>
</dbReference>
<dbReference type="EMBL" id="JBHEZZ010000007">
    <property type="protein sequence ID" value="MFC1402730.1"/>
    <property type="molecule type" value="Genomic_DNA"/>
</dbReference>
<dbReference type="InterPro" id="IPR052016">
    <property type="entry name" value="Bact_Sigma-Reg"/>
</dbReference>
<dbReference type="EC" id="3.1.3.16" evidence="4"/>
<keyword evidence="5" id="KW-1185">Reference proteome</keyword>
<feature type="domain" description="PPM-type phosphatase" evidence="3">
    <location>
        <begin position="136"/>
        <end position="356"/>
    </location>
</feature>
<dbReference type="InterPro" id="IPR001932">
    <property type="entry name" value="PPM-type_phosphatase-like_dom"/>
</dbReference>
<dbReference type="Gene3D" id="3.60.40.10">
    <property type="entry name" value="PPM-type phosphatase domain"/>
    <property type="match status" value="1"/>
</dbReference>
<feature type="transmembrane region" description="Helical" evidence="2">
    <location>
        <begin position="59"/>
        <end position="78"/>
    </location>
</feature>
<dbReference type="RefSeq" id="WP_084714015.1">
    <property type="nucleotide sequence ID" value="NZ_JBHEZZ010000007.1"/>
</dbReference>
<evidence type="ECO:0000313" key="5">
    <source>
        <dbReference type="Proteomes" id="UP001592528"/>
    </source>
</evidence>
<comment type="caution">
    <text evidence="4">The sequence shown here is derived from an EMBL/GenBank/DDBJ whole genome shotgun (WGS) entry which is preliminary data.</text>
</comment>
<sequence>MTERTGSVSNRASLLWTAGITVLVLGTGPLLSSAPELAGFLVFLPATIAAVGTVRQTVWVSAWIVLATAGALLQQPASHLAVDIALVVFSVAFGALAVYLCHWRISRTEQTTRLRSAATAMQRQLLRPLPQVTHEVLVAGVYDPLQEESLVGGDIYDVIETAYGTRVLLADVQGKGLPALGTAFAVIGAFREAAHREPTLTGVVEALEHAVVRQNHYAGEAGEPERFVTALVLGLDADPEAQVVNCGHPLPYILGPRGVSRLQLQGAHVPLGLGALVADVRTVDWFDLAADETLLLYTDGLIESRDREGSFFPLEERLQEIGEVTPSQLADLLRVQVRAFTGGRQQDDIAVLALRRASLAQRTA</sequence>
<feature type="transmembrane region" description="Helical" evidence="2">
    <location>
        <begin position="12"/>
        <end position="31"/>
    </location>
</feature>
<reference evidence="4 5" key="1">
    <citation type="submission" date="2024-09" db="EMBL/GenBank/DDBJ databases">
        <authorList>
            <person name="Lee S.D."/>
        </authorList>
    </citation>
    <scope>NUCLEOTIDE SEQUENCE [LARGE SCALE GENOMIC DNA]</scope>
    <source>
        <strain evidence="4 5">N1-5</strain>
    </source>
</reference>
<dbReference type="GO" id="GO:0004722">
    <property type="term" value="F:protein serine/threonine phosphatase activity"/>
    <property type="evidence" value="ECO:0007669"/>
    <property type="project" value="UniProtKB-EC"/>
</dbReference>
<gene>
    <name evidence="4" type="ORF">ACEZDJ_15685</name>
</gene>
<protein>
    <submittedName>
        <fullName evidence="4">PP2C family protein-serine/threonine phosphatase</fullName>
        <ecNumber evidence="4">3.1.3.16</ecNumber>
    </submittedName>
</protein>
<evidence type="ECO:0000259" key="3">
    <source>
        <dbReference type="SMART" id="SM00331"/>
    </source>
</evidence>
<feature type="transmembrane region" description="Helical" evidence="2">
    <location>
        <begin position="37"/>
        <end position="54"/>
    </location>
</feature>
<organism evidence="4 5">
    <name type="scientific">Streptacidiphilus cavernicola</name>
    <dbReference type="NCBI Taxonomy" id="3342716"/>
    <lineage>
        <taxon>Bacteria</taxon>
        <taxon>Bacillati</taxon>
        <taxon>Actinomycetota</taxon>
        <taxon>Actinomycetes</taxon>
        <taxon>Kitasatosporales</taxon>
        <taxon>Streptomycetaceae</taxon>
        <taxon>Streptacidiphilus</taxon>
    </lineage>
</organism>
<dbReference type="PANTHER" id="PTHR43156:SF2">
    <property type="entry name" value="STAGE II SPORULATION PROTEIN E"/>
    <property type="match status" value="1"/>
</dbReference>
<accession>A0ABV6UMQ3</accession>
<proteinExistence type="predicted"/>
<name>A0ABV6UMQ3_9ACTN</name>
<feature type="transmembrane region" description="Helical" evidence="2">
    <location>
        <begin position="84"/>
        <end position="105"/>
    </location>
</feature>
<keyword evidence="2" id="KW-0472">Membrane</keyword>
<dbReference type="Pfam" id="PF07228">
    <property type="entry name" value="SpoIIE"/>
    <property type="match status" value="1"/>
</dbReference>
<dbReference type="SMART" id="SM00331">
    <property type="entry name" value="PP2C_SIG"/>
    <property type="match status" value="1"/>
</dbReference>